<comment type="caution">
    <text evidence="3">The sequence shown here is derived from an EMBL/GenBank/DDBJ whole genome shotgun (WGS) entry which is preliminary data.</text>
</comment>
<comment type="similarity">
    <text evidence="1">Belongs to the YciI family.</text>
</comment>
<dbReference type="Proteomes" id="UP001174908">
    <property type="component" value="Unassembled WGS sequence"/>
</dbReference>
<dbReference type="InterPro" id="IPR005545">
    <property type="entry name" value="YCII"/>
</dbReference>
<dbReference type="RefSeq" id="WP_286658187.1">
    <property type="nucleotide sequence ID" value="NZ_JASZYV010000001.1"/>
</dbReference>
<evidence type="ECO:0000313" key="4">
    <source>
        <dbReference type="Proteomes" id="UP001174908"/>
    </source>
</evidence>
<dbReference type="PANTHER" id="PTHR35174">
    <property type="entry name" value="BLL7171 PROTEIN-RELATED"/>
    <property type="match status" value="1"/>
</dbReference>
<sequence>MRYLCLIHCSDAQMADGVPPEEFASFVNAHLDYDDALRASGQLVATEALESAHSASIVRVRQGKLWVTDGPFAETSEQLGGFYLIDAASEEDAVRIAAGIPSARVGSIELRPVAHQKAVP</sequence>
<protein>
    <submittedName>
        <fullName evidence="3">YciI family protein</fullName>
    </submittedName>
</protein>
<evidence type="ECO:0000256" key="1">
    <source>
        <dbReference type="ARBA" id="ARBA00007689"/>
    </source>
</evidence>
<name>A0ABT7N546_9BURK</name>
<dbReference type="SUPFAM" id="SSF54909">
    <property type="entry name" value="Dimeric alpha+beta barrel"/>
    <property type="match status" value="1"/>
</dbReference>
<dbReference type="EMBL" id="JASZYV010000001">
    <property type="protein sequence ID" value="MDM0043063.1"/>
    <property type="molecule type" value="Genomic_DNA"/>
</dbReference>
<accession>A0ABT7N546</accession>
<keyword evidence="4" id="KW-1185">Reference proteome</keyword>
<dbReference type="InterPro" id="IPR011008">
    <property type="entry name" value="Dimeric_a/b-barrel"/>
</dbReference>
<evidence type="ECO:0000313" key="3">
    <source>
        <dbReference type="EMBL" id="MDM0043063.1"/>
    </source>
</evidence>
<dbReference type="Gene3D" id="3.30.70.1060">
    <property type="entry name" value="Dimeric alpha+beta barrel"/>
    <property type="match status" value="1"/>
</dbReference>
<feature type="domain" description="YCII-related" evidence="2">
    <location>
        <begin position="1"/>
        <end position="114"/>
    </location>
</feature>
<dbReference type="Pfam" id="PF03795">
    <property type="entry name" value="YCII"/>
    <property type="match status" value="1"/>
</dbReference>
<proteinExistence type="inferred from homology"/>
<evidence type="ECO:0000259" key="2">
    <source>
        <dbReference type="Pfam" id="PF03795"/>
    </source>
</evidence>
<reference evidence="3" key="1">
    <citation type="submission" date="2023-06" db="EMBL/GenBank/DDBJ databases">
        <authorList>
            <person name="Jiang Y."/>
            <person name="Liu Q."/>
        </authorList>
    </citation>
    <scope>NUCLEOTIDE SEQUENCE</scope>
    <source>
        <strain evidence="3">CGMCC 1.12089</strain>
    </source>
</reference>
<organism evidence="3 4">
    <name type="scientific">Variovorax dokdonensis</name>
    <dbReference type="NCBI Taxonomy" id="344883"/>
    <lineage>
        <taxon>Bacteria</taxon>
        <taxon>Pseudomonadati</taxon>
        <taxon>Pseudomonadota</taxon>
        <taxon>Betaproteobacteria</taxon>
        <taxon>Burkholderiales</taxon>
        <taxon>Comamonadaceae</taxon>
        <taxon>Variovorax</taxon>
    </lineage>
</organism>
<dbReference type="PANTHER" id="PTHR35174:SF3">
    <property type="entry name" value="BLL7171 PROTEIN"/>
    <property type="match status" value="1"/>
</dbReference>
<gene>
    <name evidence="3" type="ORF">QTH91_01080</name>
</gene>